<dbReference type="Pfam" id="PF13304">
    <property type="entry name" value="AAA_21"/>
    <property type="match status" value="1"/>
</dbReference>
<comment type="caution">
    <text evidence="2">The sequence shown here is derived from an EMBL/GenBank/DDBJ whole genome shotgun (WGS) entry which is preliminary data.</text>
</comment>
<dbReference type="InterPro" id="IPR027417">
    <property type="entry name" value="P-loop_NTPase"/>
</dbReference>
<name>A0ABQ1WEV4_9BACT</name>
<dbReference type="CDD" id="cd00267">
    <property type="entry name" value="ABC_ATPase"/>
    <property type="match status" value="1"/>
</dbReference>
<gene>
    <name evidence="2" type="ORF">GCM10011378_01060</name>
</gene>
<proteinExistence type="predicted"/>
<keyword evidence="3" id="KW-1185">Reference proteome</keyword>
<dbReference type="PANTHER" id="PTHR43581:SF4">
    <property type="entry name" value="ATP_GTP PHOSPHATASE"/>
    <property type="match status" value="1"/>
</dbReference>
<dbReference type="InterPro" id="IPR051396">
    <property type="entry name" value="Bact_Antivir_Def_Nuclease"/>
</dbReference>
<dbReference type="PANTHER" id="PTHR43581">
    <property type="entry name" value="ATP/GTP PHOSPHATASE"/>
    <property type="match status" value="1"/>
</dbReference>
<evidence type="ECO:0000259" key="1">
    <source>
        <dbReference type="Pfam" id="PF13304"/>
    </source>
</evidence>
<evidence type="ECO:0000313" key="3">
    <source>
        <dbReference type="Proteomes" id="UP000601361"/>
    </source>
</evidence>
<accession>A0ABQ1WEV4</accession>
<sequence length="619" mass="70471">MNFISRKEFKSLTPFEWNDIAPLSIITGLNGVGKTQLLHLMQSAFYNSTQGGTNQTDNEVFFENYTPTSNNLYVRDYNYGFSENSFSFYGLNFLTNAIYEHCFLNKHIQQYQGKNSYGMQGFIDNYFDKNESNIQEWEAKNMLNRFINVVMNKPNEIKEYIIEKSNKEQSKIKRDDIAINLPVHIFLQDRDLARNDGTDFLFFMHQYKKVALKKQGVESDGNQITPWSILNEVIEATNLPYIVNEPSAEEMEKIFSSPFSRVDNDAYKVKLLHRDNQTEIGFHDLSSGEKVLMSLALTLFFSQEIGSQQQLMLLDEPDAHLHPSMAKLFFNVIYDVLIKNHGTQVVMTTHSASTISLAPEVLDCGIYVLGKGPTSITKVGKQTAIDILSEGLILVTPYTKYILVEGINDKPFFESIYKKLSDNKLINPTTYLAFVPGTGKGSVNHWSTGLRNSGLGEVVKGIIDRDNGNTESPGVHLLKRYSIENYLLDPIFVLCAGNRIPDSIPKYGFTSGDEEKIKGFTQIQLQDISDKILEIVENNLPSKLLPLTSHDKEIIDTEYSKGIVLRYPRWFLEKRGKDLLGVFQQQFGPTIDHRSLTLAFKRLDLIPKDLISLFQNLQA</sequence>
<organism evidence="2 3">
    <name type="scientific">Hymenobacter glacieicola</name>
    <dbReference type="NCBI Taxonomy" id="1562124"/>
    <lineage>
        <taxon>Bacteria</taxon>
        <taxon>Pseudomonadati</taxon>
        <taxon>Bacteroidota</taxon>
        <taxon>Cytophagia</taxon>
        <taxon>Cytophagales</taxon>
        <taxon>Hymenobacteraceae</taxon>
        <taxon>Hymenobacter</taxon>
    </lineage>
</organism>
<dbReference type="InterPro" id="IPR003959">
    <property type="entry name" value="ATPase_AAA_core"/>
</dbReference>
<dbReference type="Gene3D" id="3.40.50.300">
    <property type="entry name" value="P-loop containing nucleotide triphosphate hydrolases"/>
    <property type="match status" value="1"/>
</dbReference>
<reference evidence="3" key="1">
    <citation type="journal article" date="2019" name="Int. J. Syst. Evol. Microbiol.">
        <title>The Global Catalogue of Microorganisms (GCM) 10K type strain sequencing project: providing services to taxonomists for standard genome sequencing and annotation.</title>
        <authorList>
            <consortium name="The Broad Institute Genomics Platform"/>
            <consortium name="The Broad Institute Genome Sequencing Center for Infectious Disease"/>
            <person name="Wu L."/>
            <person name="Ma J."/>
        </authorList>
    </citation>
    <scope>NUCLEOTIDE SEQUENCE [LARGE SCALE GENOMIC DNA]</scope>
    <source>
        <strain evidence="3">CGMCC 1.12990</strain>
    </source>
</reference>
<feature type="domain" description="ATPase AAA-type core" evidence="1">
    <location>
        <begin position="24"/>
        <end position="355"/>
    </location>
</feature>
<protein>
    <recommendedName>
        <fullName evidence="1">ATPase AAA-type core domain-containing protein</fullName>
    </recommendedName>
</protein>
<dbReference type="SUPFAM" id="SSF52540">
    <property type="entry name" value="P-loop containing nucleoside triphosphate hydrolases"/>
    <property type="match status" value="1"/>
</dbReference>
<dbReference type="Proteomes" id="UP000601361">
    <property type="component" value="Unassembled WGS sequence"/>
</dbReference>
<dbReference type="RefSeq" id="WP_188555869.1">
    <property type="nucleotide sequence ID" value="NZ_BMGS01000001.1"/>
</dbReference>
<evidence type="ECO:0000313" key="2">
    <source>
        <dbReference type="EMBL" id="GGG28015.1"/>
    </source>
</evidence>
<dbReference type="EMBL" id="BMGS01000001">
    <property type="protein sequence ID" value="GGG28015.1"/>
    <property type="molecule type" value="Genomic_DNA"/>
</dbReference>